<proteinExistence type="predicted"/>
<organism evidence="2 3">
    <name type="scientific">Vibrio comitans NBRC 102076</name>
    <dbReference type="NCBI Taxonomy" id="1219078"/>
    <lineage>
        <taxon>Bacteria</taxon>
        <taxon>Pseudomonadati</taxon>
        <taxon>Pseudomonadota</taxon>
        <taxon>Gammaproteobacteria</taxon>
        <taxon>Vibrionales</taxon>
        <taxon>Vibrionaceae</taxon>
        <taxon>Vibrio</taxon>
    </lineage>
</organism>
<feature type="domain" description="Uncharacterized protein TP-0789" evidence="1">
    <location>
        <begin position="78"/>
        <end position="257"/>
    </location>
</feature>
<dbReference type="AlphaFoldDB" id="A0A4Y3IPR5"/>
<protein>
    <submittedName>
        <fullName evidence="2">Outer membrane lipoprotein-sorting protein</fullName>
    </submittedName>
</protein>
<evidence type="ECO:0000313" key="3">
    <source>
        <dbReference type="Proteomes" id="UP000318242"/>
    </source>
</evidence>
<evidence type="ECO:0000313" key="2">
    <source>
        <dbReference type="EMBL" id="GEA60824.1"/>
    </source>
</evidence>
<dbReference type="Gene3D" id="2.50.20.10">
    <property type="entry name" value="Lipoprotein localisation LolA/LolB/LppX"/>
    <property type="match status" value="1"/>
</dbReference>
<dbReference type="CDD" id="cd16329">
    <property type="entry name" value="LolA_like"/>
    <property type="match status" value="1"/>
</dbReference>
<reference evidence="2 3" key="1">
    <citation type="submission" date="2019-06" db="EMBL/GenBank/DDBJ databases">
        <title>Whole genome shotgun sequence of Vibrio comitans NBRC 102076.</title>
        <authorList>
            <person name="Hosoyama A."/>
            <person name="Uohara A."/>
            <person name="Ohji S."/>
            <person name="Ichikawa N."/>
        </authorList>
    </citation>
    <scope>NUCLEOTIDE SEQUENCE [LARGE SCALE GENOMIC DNA]</scope>
    <source>
        <strain evidence="2 3">NBRC 102076</strain>
    </source>
</reference>
<evidence type="ECO:0000259" key="1">
    <source>
        <dbReference type="Pfam" id="PF17131"/>
    </source>
</evidence>
<dbReference type="InterPro" id="IPR033399">
    <property type="entry name" value="TP_0789-like"/>
</dbReference>
<dbReference type="EMBL" id="BJLH01000008">
    <property type="protein sequence ID" value="GEA60824.1"/>
    <property type="molecule type" value="Genomic_DNA"/>
</dbReference>
<gene>
    <name evidence="2" type="ORF">VCO01S_20170</name>
</gene>
<dbReference type="Proteomes" id="UP000318242">
    <property type="component" value="Unassembled WGS sequence"/>
</dbReference>
<dbReference type="Pfam" id="PF17131">
    <property type="entry name" value="LolA_like"/>
    <property type="match status" value="1"/>
</dbReference>
<comment type="caution">
    <text evidence="2">The sequence shown here is derived from an EMBL/GenBank/DDBJ whole genome shotgun (WGS) entry which is preliminary data.</text>
</comment>
<accession>A0A4Y3IPR5</accession>
<dbReference type="RefSeq" id="WP_141271228.1">
    <property type="nucleotide sequence ID" value="NZ_BJLH01000008.1"/>
</dbReference>
<dbReference type="OrthoDB" id="9803781at2"/>
<keyword evidence="3" id="KW-1185">Reference proteome</keyword>
<keyword evidence="2" id="KW-0449">Lipoprotein</keyword>
<name>A0A4Y3IPR5_9VIBR</name>
<sequence>MLFRNSNYRELLWSVSLWLLLLLPLHSVNATTLSASEVVRLSDQQMRGESGYSEMTMTIIRPTWSRSMSMKSWNKGLDLSLVLVTAPAKDKGSASLKRHNEMWNWIPSIEKVIKIAPSMLGQSWMGSDFTNDDLINQSSIVVDYQHAFVGNEEVEGKECYVIDAIAKPDAPVVWDKVRLWISKDNLLQRKIEFYDEFEELVNTMETFNIKSMGGRNVASKMLMMPADKEGHQTEIEIHAAQFNFDIDDAFFSQSQMRALRD</sequence>